<proteinExistence type="predicted"/>
<organism evidence="4">
    <name type="scientific">freshwater metagenome</name>
    <dbReference type="NCBI Taxonomy" id="449393"/>
    <lineage>
        <taxon>unclassified sequences</taxon>
        <taxon>metagenomes</taxon>
        <taxon>ecological metagenomes</taxon>
    </lineage>
</organism>
<dbReference type="Pfam" id="PF13231">
    <property type="entry name" value="PMT_2"/>
    <property type="match status" value="1"/>
</dbReference>
<reference evidence="4" key="1">
    <citation type="submission" date="2020-05" db="EMBL/GenBank/DDBJ databases">
        <authorList>
            <person name="Chiriac C."/>
            <person name="Salcher M."/>
            <person name="Ghai R."/>
            <person name="Kavagutti S V."/>
        </authorList>
    </citation>
    <scope>NUCLEOTIDE SEQUENCE</scope>
</reference>
<dbReference type="EMBL" id="CAESAC010000094">
    <property type="protein sequence ID" value="CAB4337889.1"/>
    <property type="molecule type" value="Genomic_DNA"/>
</dbReference>
<dbReference type="InterPro" id="IPR038731">
    <property type="entry name" value="RgtA/B/C-like"/>
</dbReference>
<dbReference type="PANTHER" id="PTHR10050">
    <property type="entry name" value="DOLICHYL-PHOSPHATE-MANNOSE--PROTEIN MANNOSYLTRANSFERASE"/>
    <property type="match status" value="1"/>
</dbReference>
<sequence>MSMDRLLRAWPIAAILTFALSIRLWRLSLPTGYVFDEVYYAKNANSLLSSAVELDEQGQAEFVVHPPFGKWLIAIGIRLFGNEEFGWRFASAIFGTLSILLIYLIVKKLFNSEFLSITAALLMAFDGLNLVMSRVALLDIFLMFFILLSIYFLIINNLWLSGSAIGLALSIKWSAAFLIPLVILFVVVYNKVTFRNLFKVISQFTLLPISIYFASWSGWIFSSQGWARQSESNVFASLWNYHLQILDFHQGLDDKHAYQANPWSWLVLGRPTSFYYESPSDCGAEKCAQEILAIGTPLLWWISIFAVAITFGFLVTKLERAAAIILLGFAGTYLPWFFIQSRTTFYFYSISILPFLILALIYCFNQLLNSTIYKKYITSFVILVAINFIYFLPIYLGISIPYSQWLSRMWFESWI</sequence>
<feature type="transmembrane region" description="Helical" evidence="1">
    <location>
        <begin position="376"/>
        <end position="398"/>
    </location>
</feature>
<evidence type="ECO:0000313" key="4">
    <source>
        <dbReference type="EMBL" id="CAB4337889.1"/>
    </source>
</evidence>
<feature type="transmembrane region" description="Helical" evidence="1">
    <location>
        <begin position="298"/>
        <end position="315"/>
    </location>
</feature>
<dbReference type="InterPro" id="IPR032421">
    <property type="entry name" value="PMT_4TMC"/>
</dbReference>
<protein>
    <submittedName>
        <fullName evidence="4">Unannotated protein</fullName>
    </submittedName>
</protein>
<keyword evidence="1" id="KW-0812">Transmembrane</keyword>
<feature type="transmembrane region" description="Helical" evidence="1">
    <location>
        <begin position="345"/>
        <end position="364"/>
    </location>
</feature>
<dbReference type="Pfam" id="PF16192">
    <property type="entry name" value="PMT_4TMC"/>
    <property type="match status" value="1"/>
</dbReference>
<dbReference type="AlphaFoldDB" id="A0A6J5ZBE4"/>
<evidence type="ECO:0000259" key="2">
    <source>
        <dbReference type="Pfam" id="PF13231"/>
    </source>
</evidence>
<keyword evidence="1" id="KW-0472">Membrane</keyword>
<name>A0A6J5ZBE4_9ZZZZ</name>
<feature type="transmembrane region" description="Helical" evidence="1">
    <location>
        <begin position="6"/>
        <end position="25"/>
    </location>
</feature>
<gene>
    <name evidence="4" type="ORF">UFOPK4028_00672</name>
</gene>
<feature type="transmembrane region" description="Helical" evidence="1">
    <location>
        <begin position="85"/>
        <end position="106"/>
    </location>
</feature>
<evidence type="ECO:0000256" key="1">
    <source>
        <dbReference type="SAM" id="Phobius"/>
    </source>
</evidence>
<feature type="transmembrane region" description="Helical" evidence="1">
    <location>
        <begin position="165"/>
        <end position="188"/>
    </location>
</feature>
<dbReference type="PANTHER" id="PTHR10050:SF46">
    <property type="entry name" value="PROTEIN O-MANNOSYL-TRANSFERASE 2"/>
    <property type="match status" value="1"/>
</dbReference>
<feature type="transmembrane region" description="Helical" evidence="1">
    <location>
        <begin position="200"/>
        <end position="221"/>
    </location>
</feature>
<feature type="domain" description="Protein O-mannosyl-transferase C-terminal four TM" evidence="3">
    <location>
        <begin position="235"/>
        <end position="414"/>
    </location>
</feature>
<accession>A0A6J5ZBE4</accession>
<keyword evidence="1" id="KW-1133">Transmembrane helix</keyword>
<dbReference type="InterPro" id="IPR027005">
    <property type="entry name" value="PMT-like"/>
</dbReference>
<evidence type="ECO:0000259" key="3">
    <source>
        <dbReference type="Pfam" id="PF16192"/>
    </source>
</evidence>
<feature type="domain" description="Glycosyltransferase RgtA/B/C/D-like" evidence="2">
    <location>
        <begin position="65"/>
        <end position="208"/>
    </location>
</feature>
<feature type="transmembrane region" description="Helical" evidence="1">
    <location>
        <begin position="138"/>
        <end position="159"/>
    </location>
</feature>
<feature type="transmembrane region" description="Helical" evidence="1">
    <location>
        <begin position="322"/>
        <end position="339"/>
    </location>
</feature>